<sequence length="35" mass="4022">MPEDDHSEVLKAQRISTSEVVSLRGWKPQQLISQK</sequence>
<dbReference type="Proteomes" id="UP000236291">
    <property type="component" value="Unassembled WGS sequence"/>
</dbReference>
<comment type="caution">
    <text evidence="1">The sequence shown here is derived from an EMBL/GenBank/DDBJ whole genome shotgun (WGS) entry which is preliminary data.</text>
</comment>
<dbReference type="EMBL" id="ASHM01040708">
    <property type="protein sequence ID" value="PNX81842.1"/>
    <property type="molecule type" value="Genomic_DNA"/>
</dbReference>
<dbReference type="AlphaFoldDB" id="A0A2K3LTI0"/>
<feature type="non-terminal residue" evidence="1">
    <location>
        <position position="35"/>
    </location>
</feature>
<organism evidence="1 2">
    <name type="scientific">Trifolium pratense</name>
    <name type="common">Red clover</name>
    <dbReference type="NCBI Taxonomy" id="57577"/>
    <lineage>
        <taxon>Eukaryota</taxon>
        <taxon>Viridiplantae</taxon>
        <taxon>Streptophyta</taxon>
        <taxon>Embryophyta</taxon>
        <taxon>Tracheophyta</taxon>
        <taxon>Spermatophyta</taxon>
        <taxon>Magnoliopsida</taxon>
        <taxon>eudicotyledons</taxon>
        <taxon>Gunneridae</taxon>
        <taxon>Pentapetalae</taxon>
        <taxon>rosids</taxon>
        <taxon>fabids</taxon>
        <taxon>Fabales</taxon>
        <taxon>Fabaceae</taxon>
        <taxon>Papilionoideae</taxon>
        <taxon>50 kb inversion clade</taxon>
        <taxon>NPAAA clade</taxon>
        <taxon>Hologalegina</taxon>
        <taxon>IRL clade</taxon>
        <taxon>Trifolieae</taxon>
        <taxon>Trifolium</taxon>
    </lineage>
</organism>
<proteinExistence type="predicted"/>
<accession>A0A2K3LTI0</accession>
<evidence type="ECO:0000313" key="1">
    <source>
        <dbReference type="EMBL" id="PNX81842.1"/>
    </source>
</evidence>
<reference evidence="1 2" key="2">
    <citation type="journal article" date="2017" name="Front. Plant Sci.">
        <title>Gene Classification and Mining of Molecular Markers Useful in Red Clover (Trifolium pratense) Breeding.</title>
        <authorList>
            <person name="Istvanek J."/>
            <person name="Dluhosova J."/>
            <person name="Dluhos P."/>
            <person name="Patkova L."/>
            <person name="Nedelnik J."/>
            <person name="Repkova J."/>
        </authorList>
    </citation>
    <scope>NUCLEOTIDE SEQUENCE [LARGE SCALE GENOMIC DNA]</scope>
    <source>
        <strain evidence="2">cv. Tatra</strain>
        <tissue evidence="1">Young leaves</tissue>
    </source>
</reference>
<reference evidence="1 2" key="1">
    <citation type="journal article" date="2014" name="Am. J. Bot.">
        <title>Genome assembly and annotation for red clover (Trifolium pratense; Fabaceae).</title>
        <authorList>
            <person name="Istvanek J."/>
            <person name="Jaros M."/>
            <person name="Krenek A."/>
            <person name="Repkova J."/>
        </authorList>
    </citation>
    <scope>NUCLEOTIDE SEQUENCE [LARGE SCALE GENOMIC DNA]</scope>
    <source>
        <strain evidence="2">cv. Tatra</strain>
        <tissue evidence="1">Young leaves</tissue>
    </source>
</reference>
<evidence type="ECO:0000313" key="2">
    <source>
        <dbReference type="Proteomes" id="UP000236291"/>
    </source>
</evidence>
<name>A0A2K3LTI0_TRIPR</name>
<protein>
    <submittedName>
        <fullName evidence="1">Uncharacterized protein</fullName>
    </submittedName>
</protein>
<gene>
    <name evidence="1" type="ORF">L195_g037867</name>
</gene>